<proteinExistence type="predicted"/>
<dbReference type="Pfam" id="PF03640">
    <property type="entry name" value="Lipoprotein_15"/>
    <property type="match status" value="2"/>
</dbReference>
<dbReference type="EMBL" id="CP060789">
    <property type="protein sequence ID" value="QNP57126.1"/>
    <property type="molecule type" value="Genomic_DNA"/>
</dbReference>
<accession>A0A7H0H9B0</accession>
<dbReference type="Proteomes" id="UP000516117">
    <property type="component" value="Chromosome"/>
</dbReference>
<organism evidence="1 2">
    <name type="scientific">Tessaracoccus defluvii</name>
    <dbReference type="NCBI Taxonomy" id="1285901"/>
    <lineage>
        <taxon>Bacteria</taxon>
        <taxon>Bacillati</taxon>
        <taxon>Actinomycetota</taxon>
        <taxon>Actinomycetes</taxon>
        <taxon>Propionibacteriales</taxon>
        <taxon>Propionibacteriaceae</taxon>
        <taxon>Tessaracoccus</taxon>
    </lineage>
</organism>
<sequence>MADSSLGSILVDGAGMTLYLFTKDAPGSSACEGQCLINWPPLVGEPAAGDGVDASLLGSFQRSDGTTQATYNGWPLYYWKNDAAPGDVTGQNVPDVWFVLDAAGNPVSG</sequence>
<keyword evidence="2" id="KW-1185">Reference proteome</keyword>
<name>A0A7H0H9B0_9ACTN</name>
<reference evidence="1 2" key="1">
    <citation type="submission" date="2020-08" db="EMBL/GenBank/DDBJ databases">
        <title>Genome sequence of Tessaracoccus defluvii JCM 17540T.</title>
        <authorList>
            <person name="Hyun D.-W."/>
            <person name="Bae J.-W."/>
        </authorList>
    </citation>
    <scope>NUCLEOTIDE SEQUENCE [LARGE SCALE GENOMIC DNA]</scope>
    <source>
        <strain evidence="1 2">JCM 17540</strain>
    </source>
</reference>
<dbReference type="InterPro" id="IPR005297">
    <property type="entry name" value="Lipoprotein_repeat"/>
</dbReference>
<dbReference type="GO" id="GO:0043448">
    <property type="term" value="P:alkane catabolic process"/>
    <property type="evidence" value="ECO:0007669"/>
    <property type="project" value="TreeGrafter"/>
</dbReference>
<protein>
    <recommendedName>
        <fullName evidence="3">Lipoprotein with Yx(FWY)xxD motif</fullName>
    </recommendedName>
</protein>
<gene>
    <name evidence="1" type="ORF">H9L22_07520</name>
</gene>
<evidence type="ECO:0000313" key="2">
    <source>
        <dbReference type="Proteomes" id="UP000516117"/>
    </source>
</evidence>
<dbReference type="PANTHER" id="PTHR39335">
    <property type="entry name" value="BLL4220 PROTEIN"/>
    <property type="match status" value="1"/>
</dbReference>
<dbReference type="KEGG" id="tdf:H9L22_07520"/>
<evidence type="ECO:0008006" key="3">
    <source>
        <dbReference type="Google" id="ProtNLM"/>
    </source>
</evidence>
<evidence type="ECO:0000313" key="1">
    <source>
        <dbReference type="EMBL" id="QNP57126.1"/>
    </source>
</evidence>
<dbReference type="PANTHER" id="PTHR39335:SF1">
    <property type="entry name" value="BLL4220 PROTEIN"/>
    <property type="match status" value="1"/>
</dbReference>
<dbReference type="AlphaFoldDB" id="A0A7H0H9B0"/>